<protein>
    <submittedName>
        <fullName evidence="1">Uncharacterized protein</fullName>
    </submittedName>
</protein>
<proteinExistence type="predicted"/>
<gene>
    <name evidence="1" type="ORF">BDR25DRAFT_309806</name>
</gene>
<sequence length="264" mass="27939">MSSLTEAKGLFSNCGPGIDTFELSYTCKGPSCSSITNFQNVKCNSNGGGGSSVSCSNDIKCPPGISSYRSNFTFSQNAPDPKIPAPNQPDNLIKQQQDVLIPDCRKFSVKSDGTKQGTSTDAGTDVDCGVKVQSTPTPSAGAKAATSTIAGFKPSSTSSPQQFTGKSPSRHPSKNVLFFTFLFGLMLFLPGVQAYKPNKIQERHAELRARAELRVRALSDKVRAFATQFDTDLAAKANAEGNNGNSFAHNLVADVVTSCGKLHA</sequence>
<evidence type="ECO:0000313" key="1">
    <source>
        <dbReference type="EMBL" id="KAF2476408.1"/>
    </source>
</evidence>
<name>A0ACB6RCB7_9PLEO</name>
<evidence type="ECO:0000313" key="2">
    <source>
        <dbReference type="Proteomes" id="UP000799755"/>
    </source>
</evidence>
<dbReference type="EMBL" id="MU003494">
    <property type="protein sequence ID" value="KAF2476408.1"/>
    <property type="molecule type" value="Genomic_DNA"/>
</dbReference>
<comment type="caution">
    <text evidence="1">The sequence shown here is derived from an EMBL/GenBank/DDBJ whole genome shotgun (WGS) entry which is preliminary data.</text>
</comment>
<accession>A0ACB6RCB7</accession>
<organism evidence="1 2">
    <name type="scientific">Lindgomyces ingoldianus</name>
    <dbReference type="NCBI Taxonomy" id="673940"/>
    <lineage>
        <taxon>Eukaryota</taxon>
        <taxon>Fungi</taxon>
        <taxon>Dikarya</taxon>
        <taxon>Ascomycota</taxon>
        <taxon>Pezizomycotina</taxon>
        <taxon>Dothideomycetes</taxon>
        <taxon>Pleosporomycetidae</taxon>
        <taxon>Pleosporales</taxon>
        <taxon>Lindgomycetaceae</taxon>
        <taxon>Lindgomyces</taxon>
    </lineage>
</organism>
<dbReference type="Proteomes" id="UP000799755">
    <property type="component" value="Unassembled WGS sequence"/>
</dbReference>
<keyword evidence="2" id="KW-1185">Reference proteome</keyword>
<reference evidence="1" key="1">
    <citation type="journal article" date="2020" name="Stud. Mycol.">
        <title>101 Dothideomycetes genomes: a test case for predicting lifestyles and emergence of pathogens.</title>
        <authorList>
            <person name="Haridas S."/>
            <person name="Albert R."/>
            <person name="Binder M."/>
            <person name="Bloem J."/>
            <person name="Labutti K."/>
            <person name="Salamov A."/>
            <person name="Andreopoulos B."/>
            <person name="Baker S."/>
            <person name="Barry K."/>
            <person name="Bills G."/>
            <person name="Bluhm B."/>
            <person name="Cannon C."/>
            <person name="Castanera R."/>
            <person name="Culley D."/>
            <person name="Daum C."/>
            <person name="Ezra D."/>
            <person name="Gonzalez J."/>
            <person name="Henrissat B."/>
            <person name="Kuo A."/>
            <person name="Liang C."/>
            <person name="Lipzen A."/>
            <person name="Lutzoni F."/>
            <person name="Magnuson J."/>
            <person name="Mondo S."/>
            <person name="Nolan M."/>
            <person name="Ohm R."/>
            <person name="Pangilinan J."/>
            <person name="Park H.-J."/>
            <person name="Ramirez L."/>
            <person name="Alfaro M."/>
            <person name="Sun H."/>
            <person name="Tritt A."/>
            <person name="Yoshinaga Y."/>
            <person name="Zwiers L.-H."/>
            <person name="Turgeon B."/>
            <person name="Goodwin S."/>
            <person name="Spatafora J."/>
            <person name="Crous P."/>
            <person name="Grigoriev I."/>
        </authorList>
    </citation>
    <scope>NUCLEOTIDE SEQUENCE</scope>
    <source>
        <strain evidence="1">ATCC 200398</strain>
    </source>
</reference>